<evidence type="ECO:0000313" key="2">
    <source>
        <dbReference type="Proteomes" id="UP000215027"/>
    </source>
</evidence>
<proteinExistence type="predicted"/>
<accession>A0A160T835</accession>
<gene>
    <name evidence="1" type="ORF">CFX0092_B0760</name>
</gene>
<dbReference type="AlphaFoldDB" id="A0A160T835"/>
<dbReference type="Proteomes" id="UP000215027">
    <property type="component" value="Chromosome II"/>
</dbReference>
<evidence type="ECO:0000313" key="1">
    <source>
        <dbReference type="EMBL" id="CUS06294.1"/>
    </source>
</evidence>
<dbReference type="KEGG" id="pbf:CFX0092_B0760"/>
<sequence>MKRGEWQVASGESQGKCYLPLATCYPLRS</sequence>
<dbReference type="EMBL" id="LN890656">
    <property type="protein sequence ID" value="CUS06294.1"/>
    <property type="molecule type" value="Genomic_DNA"/>
</dbReference>
<keyword evidence="2" id="KW-1185">Reference proteome</keyword>
<name>A0A160T835_9CHLR</name>
<protein>
    <submittedName>
        <fullName evidence="1">Uncharacterized protein</fullName>
    </submittedName>
</protein>
<reference evidence="1" key="1">
    <citation type="submission" date="2016-01" db="EMBL/GenBank/DDBJ databases">
        <authorList>
            <person name="Mcilroy J.S."/>
            <person name="Karst M S."/>
            <person name="Albertsen M."/>
        </authorList>
    </citation>
    <scope>NUCLEOTIDE SEQUENCE</scope>
    <source>
        <strain evidence="1">Cfx-K</strain>
    </source>
</reference>
<organism evidence="1 2">
    <name type="scientific">Candidatus Promineifilum breve</name>
    <dbReference type="NCBI Taxonomy" id="1806508"/>
    <lineage>
        <taxon>Bacteria</taxon>
        <taxon>Bacillati</taxon>
        <taxon>Chloroflexota</taxon>
        <taxon>Ardenticatenia</taxon>
        <taxon>Candidatus Promineifilales</taxon>
        <taxon>Candidatus Promineifilaceae</taxon>
        <taxon>Candidatus Promineifilum</taxon>
    </lineage>
</organism>